<protein>
    <submittedName>
        <fullName evidence="4">Histone acetyltransferase HPA2</fullName>
    </submittedName>
</protein>
<dbReference type="Pfam" id="PF00583">
    <property type="entry name" value="Acetyltransf_1"/>
    <property type="match status" value="1"/>
</dbReference>
<dbReference type="SUPFAM" id="SSF55729">
    <property type="entry name" value="Acyl-CoA N-acyltransferases (Nat)"/>
    <property type="match status" value="1"/>
</dbReference>
<comment type="caution">
    <text evidence="4">The sequence shown here is derived from an EMBL/GenBank/DDBJ whole genome shotgun (WGS) entry which is preliminary data.</text>
</comment>
<evidence type="ECO:0000256" key="1">
    <source>
        <dbReference type="ARBA" id="ARBA00022679"/>
    </source>
</evidence>
<dbReference type="PROSITE" id="PS51186">
    <property type="entry name" value="GNAT"/>
    <property type="match status" value="1"/>
</dbReference>
<name>A0ABN7RWD3_THEXY</name>
<dbReference type="EMBL" id="CAJRAY010000049">
    <property type="protein sequence ID" value="CAG5087315.1"/>
    <property type="molecule type" value="Genomic_DNA"/>
</dbReference>
<evidence type="ECO:0000313" key="5">
    <source>
        <dbReference type="Proteomes" id="UP000681526"/>
    </source>
</evidence>
<dbReference type="Proteomes" id="UP000681526">
    <property type="component" value="Unassembled WGS sequence"/>
</dbReference>
<dbReference type="InterPro" id="IPR050680">
    <property type="entry name" value="YpeA/RimI_acetyltransf"/>
</dbReference>
<proteinExistence type="predicted"/>
<organism evidence="4 5">
    <name type="scientific">Thermobacillus xylanilyticus</name>
    <dbReference type="NCBI Taxonomy" id="76633"/>
    <lineage>
        <taxon>Bacteria</taxon>
        <taxon>Bacillati</taxon>
        <taxon>Bacillota</taxon>
        <taxon>Bacilli</taxon>
        <taxon>Bacillales</taxon>
        <taxon>Paenibacillaceae</taxon>
        <taxon>Thermobacillus</taxon>
    </lineage>
</organism>
<evidence type="ECO:0000256" key="2">
    <source>
        <dbReference type="ARBA" id="ARBA00023315"/>
    </source>
</evidence>
<dbReference type="PANTHER" id="PTHR43420">
    <property type="entry name" value="ACETYLTRANSFERASE"/>
    <property type="match status" value="1"/>
</dbReference>
<dbReference type="Gene3D" id="3.40.630.30">
    <property type="match status" value="1"/>
</dbReference>
<gene>
    <name evidence="4" type="primary">txxe 2152-WecD</name>
    <name evidence="4" type="ORF">TXXE_10735</name>
</gene>
<keyword evidence="2" id="KW-0012">Acyltransferase</keyword>
<dbReference type="InterPro" id="IPR000182">
    <property type="entry name" value="GNAT_dom"/>
</dbReference>
<dbReference type="RefSeq" id="WP_213484620.1">
    <property type="nucleotide sequence ID" value="NZ_CAJRAY010000049.1"/>
</dbReference>
<accession>A0ABN7RWD3</accession>
<evidence type="ECO:0000313" key="4">
    <source>
        <dbReference type="EMBL" id="CAG5087315.1"/>
    </source>
</evidence>
<dbReference type="CDD" id="cd04301">
    <property type="entry name" value="NAT_SF"/>
    <property type="match status" value="1"/>
</dbReference>
<evidence type="ECO:0000259" key="3">
    <source>
        <dbReference type="PROSITE" id="PS51186"/>
    </source>
</evidence>
<reference evidence="4 5" key="1">
    <citation type="submission" date="2021-04" db="EMBL/GenBank/DDBJ databases">
        <authorList>
            <person name="Rakotoarivonina H."/>
        </authorList>
    </citation>
    <scope>NUCLEOTIDE SEQUENCE [LARGE SCALE GENOMIC DNA]</scope>
    <source>
        <strain evidence="4 5">XE</strain>
    </source>
</reference>
<sequence length="170" mass="19535">MALSFRLVTTSEDIEAAAQLADKIWREYYIGIISAGQIDYMLDKFQSVRAIADQIEHQGYEYYLMQADGIHAGYLAIKPEDSKLFLSKFYLLKEHRGRGYGSRAIRFLVDLCRERKLHAIWLTVNRHNASSIAVYERNGFRTVRTQVADIGGGYVMDDYVMEKEVPLVEA</sequence>
<feature type="domain" description="N-acetyltransferase" evidence="3">
    <location>
        <begin position="3"/>
        <end position="166"/>
    </location>
</feature>
<dbReference type="InterPro" id="IPR016181">
    <property type="entry name" value="Acyl_CoA_acyltransferase"/>
</dbReference>
<keyword evidence="5" id="KW-1185">Reference proteome</keyword>
<keyword evidence="1" id="KW-0808">Transferase</keyword>